<evidence type="ECO:0000256" key="1">
    <source>
        <dbReference type="SAM" id="Phobius"/>
    </source>
</evidence>
<organism evidence="2 3">
    <name type="scientific">Clostridium lentum</name>
    <dbReference type="NCBI Taxonomy" id="2763037"/>
    <lineage>
        <taxon>Bacteria</taxon>
        <taxon>Bacillati</taxon>
        <taxon>Bacillota</taxon>
        <taxon>Clostridia</taxon>
        <taxon>Eubacteriales</taxon>
        <taxon>Clostridiaceae</taxon>
        <taxon>Clostridium</taxon>
    </lineage>
</organism>
<comment type="caution">
    <text evidence="2">The sequence shown here is derived from an EMBL/GenBank/DDBJ whole genome shotgun (WGS) entry which is preliminary data.</text>
</comment>
<keyword evidence="1" id="KW-1133">Transmembrane helix</keyword>
<reference evidence="2" key="1">
    <citation type="submission" date="2020-08" db="EMBL/GenBank/DDBJ databases">
        <title>Genome public.</title>
        <authorList>
            <person name="Liu C."/>
            <person name="Sun Q."/>
        </authorList>
    </citation>
    <scope>NUCLEOTIDE SEQUENCE</scope>
    <source>
        <strain evidence="2">NSJ-42</strain>
    </source>
</reference>
<sequence>MSYVFHGGENKRGRNRISIDIVVILIIVVFFCIRCIVVLNNYRERGAYAYVQLLNYCMPVVEELNYDASDYAENNLSIKNVILQSLGLYNLRFEDIVSNELTVFAQINRTITGAVANNNSGIQPYEINSNSVAMITEEENEAIAKESPAYDESLKKTLDEANPEVLIYHTHTHESYYDGGNVDEGYNYNTDNNDYNVVGVGDVLAKELQDGYGIAVIHDKTIHDTSYNDCYGRSNETVSSYLNQYGDFKLIIDLHRDSNSNRQAVTAEINGETVAKVMFVVAGNSSNYSSNTQLDNKLIEIINRLFPSLLRSTNIFVYDSGINAFNLNLSNNILLLEDGSIANTAIEAKLSAKYIARVIAEYIKNYT</sequence>
<gene>
    <name evidence="2" type="ORF">H8R92_05040</name>
</gene>
<dbReference type="RefSeq" id="WP_022212514.1">
    <property type="nucleotide sequence ID" value="NZ_JACOOQ010000006.1"/>
</dbReference>
<name>A0A8I0DMX8_9CLOT</name>
<evidence type="ECO:0000313" key="2">
    <source>
        <dbReference type="EMBL" id="MBC5639804.1"/>
    </source>
</evidence>
<keyword evidence="1" id="KW-0812">Transmembrane</keyword>
<dbReference type="Proteomes" id="UP000662088">
    <property type="component" value="Unassembled WGS sequence"/>
</dbReference>
<keyword evidence="1" id="KW-0472">Membrane</keyword>
<proteinExistence type="predicted"/>
<dbReference type="EMBL" id="JACOOQ010000006">
    <property type="protein sequence ID" value="MBC5639804.1"/>
    <property type="molecule type" value="Genomic_DNA"/>
</dbReference>
<dbReference type="AlphaFoldDB" id="A0A8I0DMX8"/>
<keyword evidence="3" id="KW-1185">Reference proteome</keyword>
<feature type="transmembrane region" description="Helical" evidence="1">
    <location>
        <begin position="21"/>
        <end position="39"/>
    </location>
</feature>
<dbReference type="InterPro" id="IPR010897">
    <property type="entry name" value="Spore_II_P"/>
</dbReference>
<dbReference type="Pfam" id="PF07454">
    <property type="entry name" value="SpoIIP"/>
    <property type="match status" value="1"/>
</dbReference>
<evidence type="ECO:0000313" key="3">
    <source>
        <dbReference type="Proteomes" id="UP000662088"/>
    </source>
</evidence>
<accession>A0A8I0DMX8</accession>
<protein>
    <submittedName>
        <fullName evidence="2">Stage II sporulation protein P</fullName>
    </submittedName>
</protein>
<dbReference type="NCBIfam" id="TIGR02867">
    <property type="entry name" value="spore_II_P"/>
    <property type="match status" value="1"/>
</dbReference>